<dbReference type="EMBL" id="JAPNNL010000129">
    <property type="protein sequence ID" value="MDA0636933.1"/>
    <property type="molecule type" value="Genomic_DNA"/>
</dbReference>
<dbReference type="PANTHER" id="PTHR33164:SF89">
    <property type="entry name" value="MARR FAMILY REGULATORY PROTEIN"/>
    <property type="match status" value="1"/>
</dbReference>
<name>A0ABT4SIU0_9ACTN</name>
<evidence type="ECO:0000313" key="3">
    <source>
        <dbReference type="Proteomes" id="UP001144036"/>
    </source>
</evidence>
<gene>
    <name evidence="2" type="ORF">OUY22_26295</name>
</gene>
<keyword evidence="3" id="KW-1185">Reference proteome</keyword>
<sequence>MSGQMGSPLRRDLHWLAARLKIGLQEVEEQILARHGMNLWGYSVLVEVVSGPSRTQLALAAAVPVDKTKLVTVLDELESSGLVRRRPDPRDRRARLVDPTDAGRKACEAASAEIRAVEDGLLADLDAGERERFLDALQRIVLTRLEAVSGHVPGGQDCP</sequence>
<proteinExistence type="predicted"/>
<dbReference type="PRINTS" id="PR00598">
    <property type="entry name" value="HTHMARR"/>
</dbReference>
<dbReference type="InterPro" id="IPR000835">
    <property type="entry name" value="HTH_MarR-typ"/>
</dbReference>
<dbReference type="Proteomes" id="UP001144036">
    <property type="component" value="Unassembled WGS sequence"/>
</dbReference>
<protein>
    <submittedName>
        <fullName evidence="2">MarR family winged helix-turn-helix transcriptional regulator</fullName>
    </submittedName>
</protein>
<feature type="domain" description="HTH marR-type" evidence="1">
    <location>
        <begin position="6"/>
        <end position="142"/>
    </location>
</feature>
<dbReference type="RefSeq" id="WP_270157834.1">
    <property type="nucleotide sequence ID" value="NZ_JAPNNL010000129.1"/>
</dbReference>
<dbReference type="InterPro" id="IPR039422">
    <property type="entry name" value="MarR/SlyA-like"/>
</dbReference>
<dbReference type="InterPro" id="IPR036390">
    <property type="entry name" value="WH_DNA-bd_sf"/>
</dbReference>
<dbReference type="InterPro" id="IPR036388">
    <property type="entry name" value="WH-like_DNA-bd_sf"/>
</dbReference>
<evidence type="ECO:0000259" key="1">
    <source>
        <dbReference type="PROSITE" id="PS50995"/>
    </source>
</evidence>
<dbReference type="Pfam" id="PF12802">
    <property type="entry name" value="MarR_2"/>
    <property type="match status" value="1"/>
</dbReference>
<dbReference type="SMART" id="SM00347">
    <property type="entry name" value="HTH_MARR"/>
    <property type="match status" value="1"/>
</dbReference>
<dbReference type="Gene3D" id="1.10.10.10">
    <property type="entry name" value="Winged helix-like DNA-binding domain superfamily/Winged helix DNA-binding domain"/>
    <property type="match status" value="1"/>
</dbReference>
<reference evidence="2" key="1">
    <citation type="submission" date="2022-11" db="EMBL/GenBank/DDBJ databases">
        <title>Nonomuraea corallina sp. nov., a new species of the genus Nonomuraea isolated from sea side sediment in Thai sea.</title>
        <authorList>
            <person name="Ngamcharungchit C."/>
            <person name="Matsumoto A."/>
            <person name="Suriyachadkun C."/>
            <person name="Panbangred W."/>
            <person name="Inahashi Y."/>
            <person name="Intra B."/>
        </authorList>
    </citation>
    <scope>NUCLEOTIDE SEQUENCE</scope>
    <source>
        <strain evidence="2">MCN248</strain>
    </source>
</reference>
<organism evidence="2 3">
    <name type="scientific">Nonomuraea corallina</name>
    <dbReference type="NCBI Taxonomy" id="2989783"/>
    <lineage>
        <taxon>Bacteria</taxon>
        <taxon>Bacillati</taxon>
        <taxon>Actinomycetota</taxon>
        <taxon>Actinomycetes</taxon>
        <taxon>Streptosporangiales</taxon>
        <taxon>Streptosporangiaceae</taxon>
        <taxon>Nonomuraea</taxon>
    </lineage>
</organism>
<comment type="caution">
    <text evidence="2">The sequence shown here is derived from an EMBL/GenBank/DDBJ whole genome shotgun (WGS) entry which is preliminary data.</text>
</comment>
<evidence type="ECO:0000313" key="2">
    <source>
        <dbReference type="EMBL" id="MDA0636933.1"/>
    </source>
</evidence>
<dbReference type="PANTHER" id="PTHR33164">
    <property type="entry name" value="TRANSCRIPTIONAL REGULATOR, MARR FAMILY"/>
    <property type="match status" value="1"/>
</dbReference>
<accession>A0ABT4SIU0</accession>
<dbReference type="SUPFAM" id="SSF46785">
    <property type="entry name" value="Winged helix' DNA-binding domain"/>
    <property type="match status" value="1"/>
</dbReference>
<dbReference type="PROSITE" id="PS50995">
    <property type="entry name" value="HTH_MARR_2"/>
    <property type="match status" value="1"/>
</dbReference>